<evidence type="ECO:0000313" key="2">
    <source>
        <dbReference type="Proteomes" id="UP000712600"/>
    </source>
</evidence>
<accession>A0A8S9NST8</accession>
<dbReference type="Proteomes" id="UP000712600">
    <property type="component" value="Unassembled WGS sequence"/>
</dbReference>
<name>A0A8S9NST8_BRACR</name>
<comment type="caution">
    <text evidence="1">The sequence shown here is derived from an EMBL/GenBank/DDBJ whole genome shotgun (WGS) entry which is preliminary data.</text>
</comment>
<dbReference type="EMBL" id="QGKX02001621">
    <property type="protein sequence ID" value="KAF3505077.1"/>
    <property type="molecule type" value="Genomic_DNA"/>
</dbReference>
<gene>
    <name evidence="1" type="ORF">F2Q69_00040428</name>
</gene>
<sequence>MSAPPSFALSRVGSGQVGSGQVRSNLGQFLDCTTLFAQEKPLMSNLITPPWDPSYYSAPIKHSMCFKLSSVDIHLR</sequence>
<reference evidence="1" key="1">
    <citation type="submission" date="2019-12" db="EMBL/GenBank/DDBJ databases">
        <title>Genome sequencing and annotation of Brassica cretica.</title>
        <authorList>
            <person name="Studholme D.J."/>
            <person name="Sarris P."/>
        </authorList>
    </citation>
    <scope>NUCLEOTIDE SEQUENCE</scope>
    <source>
        <strain evidence="1">PFS-109/04</strain>
        <tissue evidence="1">Leaf</tissue>
    </source>
</reference>
<evidence type="ECO:0000313" key="1">
    <source>
        <dbReference type="EMBL" id="KAF3505077.1"/>
    </source>
</evidence>
<dbReference type="AlphaFoldDB" id="A0A8S9NST8"/>
<protein>
    <submittedName>
        <fullName evidence="1">Uncharacterized protein</fullName>
    </submittedName>
</protein>
<proteinExistence type="predicted"/>
<organism evidence="1 2">
    <name type="scientific">Brassica cretica</name>
    <name type="common">Mustard</name>
    <dbReference type="NCBI Taxonomy" id="69181"/>
    <lineage>
        <taxon>Eukaryota</taxon>
        <taxon>Viridiplantae</taxon>
        <taxon>Streptophyta</taxon>
        <taxon>Embryophyta</taxon>
        <taxon>Tracheophyta</taxon>
        <taxon>Spermatophyta</taxon>
        <taxon>Magnoliopsida</taxon>
        <taxon>eudicotyledons</taxon>
        <taxon>Gunneridae</taxon>
        <taxon>Pentapetalae</taxon>
        <taxon>rosids</taxon>
        <taxon>malvids</taxon>
        <taxon>Brassicales</taxon>
        <taxon>Brassicaceae</taxon>
        <taxon>Brassiceae</taxon>
        <taxon>Brassica</taxon>
    </lineage>
</organism>